<evidence type="ECO:0000256" key="4">
    <source>
        <dbReference type="ARBA" id="ARBA00023014"/>
    </source>
</evidence>
<keyword evidence="3" id="KW-0408">Iron</keyword>
<dbReference type="InterPro" id="IPR026816">
    <property type="entry name" value="Flavodoxin_dom"/>
</dbReference>
<dbReference type="PROSITE" id="PS00198">
    <property type="entry name" value="4FE4S_FER_1"/>
    <property type="match status" value="2"/>
</dbReference>
<dbReference type="Pfam" id="PF12724">
    <property type="entry name" value="Flavodoxin_5"/>
    <property type="match status" value="1"/>
</dbReference>
<accession>A0A6N7RMC6</accession>
<dbReference type="AlphaFoldDB" id="A0A6N7RMC6"/>
<reference evidence="8" key="1">
    <citation type="submission" date="2019-08" db="EMBL/GenBank/DDBJ databases">
        <title>Arthrobacter sp. nov., isolated from plateau pika and Tibetan wild ass.</title>
        <authorList>
            <person name="Ge Y."/>
        </authorList>
    </citation>
    <scope>NUCLEOTIDE SEQUENCE [LARGE SCALE GENOMIC DNA]</scope>
    <source>
        <strain evidence="8">HF-4214</strain>
    </source>
</reference>
<keyword evidence="1" id="KW-0004">4Fe-4S</keyword>
<dbReference type="InterPro" id="IPR029039">
    <property type="entry name" value="Flavoprotein-like_sf"/>
</dbReference>
<feature type="domain" description="4Fe-4S ferredoxin-type" evidence="6">
    <location>
        <begin position="191"/>
        <end position="220"/>
    </location>
</feature>
<dbReference type="Gene3D" id="3.40.50.360">
    <property type="match status" value="1"/>
</dbReference>
<dbReference type="EMBL" id="VTFY01000003">
    <property type="protein sequence ID" value="MRX82010.1"/>
    <property type="molecule type" value="Genomic_DNA"/>
</dbReference>
<evidence type="ECO:0000259" key="6">
    <source>
        <dbReference type="PROSITE" id="PS51379"/>
    </source>
</evidence>
<dbReference type="InterPro" id="IPR017900">
    <property type="entry name" value="4Fe4S_Fe_S_CS"/>
</dbReference>
<gene>
    <name evidence="7" type="ORF">GJG86_05845</name>
</gene>
<evidence type="ECO:0000259" key="5">
    <source>
        <dbReference type="PROSITE" id="PS50902"/>
    </source>
</evidence>
<evidence type="ECO:0000313" key="7">
    <source>
        <dbReference type="EMBL" id="MRX82010.1"/>
    </source>
</evidence>
<dbReference type="InterPro" id="IPR017896">
    <property type="entry name" value="4Fe4S_Fe-S-bd"/>
</dbReference>
<dbReference type="GO" id="GO:0010181">
    <property type="term" value="F:FMN binding"/>
    <property type="evidence" value="ECO:0007669"/>
    <property type="project" value="InterPro"/>
</dbReference>
<dbReference type="InterPro" id="IPR008254">
    <property type="entry name" value="Flavodoxin/NO_synth"/>
</dbReference>
<protein>
    <submittedName>
        <fullName evidence="7">4Fe-4S dicluster domain-containing protein</fullName>
    </submittedName>
</protein>
<dbReference type="SUPFAM" id="SSF54862">
    <property type="entry name" value="4Fe-4S ferredoxins"/>
    <property type="match status" value="1"/>
</dbReference>
<keyword evidence="8" id="KW-1185">Reference proteome</keyword>
<dbReference type="NCBIfam" id="NF038196">
    <property type="entry name" value="ferrodoxin_EFR1"/>
    <property type="match status" value="1"/>
</dbReference>
<evidence type="ECO:0000313" key="8">
    <source>
        <dbReference type="Proteomes" id="UP000438093"/>
    </source>
</evidence>
<comment type="caution">
    <text evidence="7">The sequence shown here is derived from an EMBL/GenBank/DDBJ whole genome shotgun (WGS) entry which is preliminary data.</text>
</comment>
<dbReference type="PANTHER" id="PTHR43687">
    <property type="entry name" value="ADENYLYLSULFATE REDUCTASE, BETA SUBUNIT"/>
    <property type="match status" value="1"/>
</dbReference>
<evidence type="ECO:0000256" key="3">
    <source>
        <dbReference type="ARBA" id="ARBA00023004"/>
    </source>
</evidence>
<keyword evidence="4" id="KW-0411">Iron-sulfur</keyword>
<keyword evidence="2" id="KW-0479">Metal-binding</keyword>
<feature type="domain" description="4Fe-4S ferredoxin-type" evidence="6">
    <location>
        <begin position="221"/>
        <end position="249"/>
    </location>
</feature>
<dbReference type="Pfam" id="PF12838">
    <property type="entry name" value="Fer4_7"/>
    <property type="match status" value="1"/>
</dbReference>
<dbReference type="Proteomes" id="UP000438093">
    <property type="component" value="Unassembled WGS sequence"/>
</dbReference>
<dbReference type="PROSITE" id="PS51379">
    <property type="entry name" value="4FE4S_FER_2"/>
    <property type="match status" value="2"/>
</dbReference>
<evidence type="ECO:0000256" key="1">
    <source>
        <dbReference type="ARBA" id="ARBA00022485"/>
    </source>
</evidence>
<dbReference type="GO" id="GO:0046872">
    <property type="term" value="F:metal ion binding"/>
    <property type="evidence" value="ECO:0007669"/>
    <property type="project" value="UniProtKB-KW"/>
</dbReference>
<dbReference type="SUPFAM" id="SSF52218">
    <property type="entry name" value="Flavoproteins"/>
    <property type="match status" value="1"/>
</dbReference>
<proteinExistence type="predicted"/>
<dbReference type="GO" id="GO:0051539">
    <property type="term" value="F:4 iron, 4 sulfur cluster binding"/>
    <property type="evidence" value="ECO:0007669"/>
    <property type="project" value="UniProtKB-KW"/>
</dbReference>
<evidence type="ECO:0000256" key="2">
    <source>
        <dbReference type="ARBA" id="ARBA00022723"/>
    </source>
</evidence>
<dbReference type="InterPro" id="IPR050572">
    <property type="entry name" value="Fe-S_Ferredoxin"/>
</dbReference>
<dbReference type="InterPro" id="IPR047964">
    <property type="entry name" value="EFR1-like"/>
</dbReference>
<feature type="domain" description="Flavodoxin-like" evidence="5">
    <location>
        <begin position="8"/>
        <end position="161"/>
    </location>
</feature>
<dbReference type="Gene3D" id="3.30.70.20">
    <property type="match status" value="1"/>
</dbReference>
<dbReference type="PANTHER" id="PTHR43687:SF1">
    <property type="entry name" value="FERREDOXIN III"/>
    <property type="match status" value="1"/>
</dbReference>
<organism evidence="7 8">
    <name type="scientific">Eggerthella guodeyinii</name>
    <dbReference type="NCBI Taxonomy" id="2690837"/>
    <lineage>
        <taxon>Bacteria</taxon>
        <taxon>Bacillati</taxon>
        <taxon>Actinomycetota</taxon>
        <taxon>Coriobacteriia</taxon>
        <taxon>Eggerthellales</taxon>
        <taxon>Eggerthellaceae</taxon>
        <taxon>Eggerthella</taxon>
    </lineage>
</organism>
<dbReference type="PROSITE" id="PS50902">
    <property type="entry name" value="FLAVODOXIN_LIKE"/>
    <property type="match status" value="1"/>
</dbReference>
<sequence length="264" mass="28845">MLRMREEPMIFYYSATGNSQHVARRLADALDDRAVSILACREAGGASFELAEGEAVGFVAPTYFMGLPTLMTDFFDVLDLRTSGGASPYAYLVATFGNFSGTTRAMTAEALRDRGIPLAAAFGVRMVDTWTPLFDVSDRERNLRITREADARIDDIAARVRARETGAHRIRTGPPLVGSLMHAHWRARRSTAPFFVEPACIGCGACARNCPVGAIRMEDGAPVWTADTCAQCLACLHRCPAFAIQHGPNTKKHGQWVHPDEILA</sequence>
<name>A0A6N7RMC6_9ACTN</name>